<dbReference type="EMBL" id="JARIHO010000017">
    <property type="protein sequence ID" value="KAJ7348609.1"/>
    <property type="molecule type" value="Genomic_DNA"/>
</dbReference>
<feature type="non-terminal residue" evidence="1">
    <location>
        <position position="70"/>
    </location>
</feature>
<name>A0AAD7A376_9AGAR</name>
<dbReference type="Proteomes" id="UP001218218">
    <property type="component" value="Unassembled WGS sequence"/>
</dbReference>
<proteinExistence type="predicted"/>
<evidence type="ECO:0000313" key="2">
    <source>
        <dbReference type="Proteomes" id="UP001218218"/>
    </source>
</evidence>
<sequence>LVTKRGLSVRHLLRVKHEFTGATHYVTVLSDSRYVCDCCMPSHLEISCHHFFRIWIDVQNLPFLISLIRS</sequence>
<evidence type="ECO:0000313" key="1">
    <source>
        <dbReference type="EMBL" id="KAJ7348609.1"/>
    </source>
</evidence>
<organism evidence="1 2">
    <name type="scientific">Mycena albidolilacea</name>
    <dbReference type="NCBI Taxonomy" id="1033008"/>
    <lineage>
        <taxon>Eukaryota</taxon>
        <taxon>Fungi</taxon>
        <taxon>Dikarya</taxon>
        <taxon>Basidiomycota</taxon>
        <taxon>Agaricomycotina</taxon>
        <taxon>Agaricomycetes</taxon>
        <taxon>Agaricomycetidae</taxon>
        <taxon>Agaricales</taxon>
        <taxon>Marasmiineae</taxon>
        <taxon>Mycenaceae</taxon>
        <taxon>Mycena</taxon>
    </lineage>
</organism>
<protein>
    <recommendedName>
        <fullName evidence="3">SWIM-type domain-containing protein</fullName>
    </recommendedName>
</protein>
<dbReference type="AlphaFoldDB" id="A0AAD7A376"/>
<feature type="non-terminal residue" evidence="1">
    <location>
        <position position="1"/>
    </location>
</feature>
<reference evidence="1" key="1">
    <citation type="submission" date="2023-03" db="EMBL/GenBank/DDBJ databases">
        <title>Massive genome expansion in bonnet fungi (Mycena s.s.) driven by repeated elements and novel gene families across ecological guilds.</title>
        <authorList>
            <consortium name="Lawrence Berkeley National Laboratory"/>
            <person name="Harder C.B."/>
            <person name="Miyauchi S."/>
            <person name="Viragh M."/>
            <person name="Kuo A."/>
            <person name="Thoen E."/>
            <person name="Andreopoulos B."/>
            <person name="Lu D."/>
            <person name="Skrede I."/>
            <person name="Drula E."/>
            <person name="Henrissat B."/>
            <person name="Morin E."/>
            <person name="Kohler A."/>
            <person name="Barry K."/>
            <person name="LaButti K."/>
            <person name="Morin E."/>
            <person name="Salamov A."/>
            <person name="Lipzen A."/>
            <person name="Mereny Z."/>
            <person name="Hegedus B."/>
            <person name="Baldrian P."/>
            <person name="Stursova M."/>
            <person name="Weitz H."/>
            <person name="Taylor A."/>
            <person name="Grigoriev I.V."/>
            <person name="Nagy L.G."/>
            <person name="Martin F."/>
            <person name="Kauserud H."/>
        </authorList>
    </citation>
    <scope>NUCLEOTIDE SEQUENCE</scope>
    <source>
        <strain evidence="1">CBHHK002</strain>
    </source>
</reference>
<accession>A0AAD7A376</accession>
<evidence type="ECO:0008006" key="3">
    <source>
        <dbReference type="Google" id="ProtNLM"/>
    </source>
</evidence>
<comment type="caution">
    <text evidence="1">The sequence shown here is derived from an EMBL/GenBank/DDBJ whole genome shotgun (WGS) entry which is preliminary data.</text>
</comment>
<gene>
    <name evidence="1" type="ORF">DFH08DRAFT_658167</name>
</gene>
<keyword evidence="2" id="KW-1185">Reference proteome</keyword>